<organism evidence="3 4">
    <name type="scientific">Hevea brasiliensis</name>
    <name type="common">Para rubber tree</name>
    <name type="synonym">Siphonia brasiliensis</name>
    <dbReference type="NCBI Taxonomy" id="3981"/>
    <lineage>
        <taxon>Eukaryota</taxon>
        <taxon>Viridiplantae</taxon>
        <taxon>Streptophyta</taxon>
        <taxon>Embryophyta</taxon>
        <taxon>Tracheophyta</taxon>
        <taxon>Spermatophyta</taxon>
        <taxon>Magnoliopsida</taxon>
        <taxon>eudicotyledons</taxon>
        <taxon>Gunneridae</taxon>
        <taxon>Pentapetalae</taxon>
        <taxon>rosids</taxon>
        <taxon>fabids</taxon>
        <taxon>Malpighiales</taxon>
        <taxon>Euphorbiaceae</taxon>
        <taxon>Crotonoideae</taxon>
        <taxon>Micrandreae</taxon>
        <taxon>Hevea</taxon>
    </lineage>
</organism>
<proteinExistence type="predicted"/>
<reference evidence="3" key="1">
    <citation type="journal article" date="2023" name="Plant Biotechnol. J.">
        <title>Chromosome-level wild Hevea brasiliensis genome provides new tools for genomic-assisted breeding and valuable loci to elevate rubber yield.</title>
        <authorList>
            <person name="Cheng H."/>
            <person name="Song X."/>
            <person name="Hu Y."/>
            <person name="Wu T."/>
            <person name="Yang Q."/>
            <person name="An Z."/>
            <person name="Feng S."/>
            <person name="Deng Z."/>
            <person name="Wu W."/>
            <person name="Zeng X."/>
            <person name="Tu M."/>
            <person name="Wang X."/>
            <person name="Huang H."/>
        </authorList>
    </citation>
    <scope>NUCLEOTIDE SEQUENCE</scope>
    <source>
        <strain evidence="3">MT/VB/25A 57/8</strain>
    </source>
</reference>
<accession>A0ABQ9KNR9</accession>
<evidence type="ECO:0008006" key="5">
    <source>
        <dbReference type="Google" id="ProtNLM"/>
    </source>
</evidence>
<keyword evidence="2" id="KW-0812">Transmembrane</keyword>
<evidence type="ECO:0000256" key="1">
    <source>
        <dbReference type="SAM" id="MobiDB-lite"/>
    </source>
</evidence>
<gene>
    <name evidence="3" type="ORF">P3X46_028340</name>
</gene>
<dbReference type="EMBL" id="JARPOI010000016">
    <property type="protein sequence ID" value="KAJ9146020.1"/>
    <property type="molecule type" value="Genomic_DNA"/>
</dbReference>
<name>A0ABQ9KNR9_HEVBR</name>
<keyword evidence="4" id="KW-1185">Reference proteome</keyword>
<dbReference type="Proteomes" id="UP001174677">
    <property type="component" value="Chromosome 16"/>
</dbReference>
<keyword evidence="2" id="KW-0472">Membrane</keyword>
<evidence type="ECO:0000313" key="4">
    <source>
        <dbReference type="Proteomes" id="UP001174677"/>
    </source>
</evidence>
<feature type="region of interest" description="Disordered" evidence="1">
    <location>
        <begin position="124"/>
        <end position="151"/>
    </location>
</feature>
<protein>
    <recommendedName>
        <fullName evidence="5">Retrotransposon gag domain-containing protein</fullName>
    </recommendedName>
</protein>
<feature type="transmembrane region" description="Helical" evidence="2">
    <location>
        <begin position="6"/>
        <end position="24"/>
    </location>
</feature>
<keyword evidence="2" id="KW-1133">Transmembrane helix</keyword>
<sequence>MLLQNVNSFILYMVFPTTLIGLLIQAEFASFIPPTKLGSDLMKIRQAERESLRDYISRFNAEAIQIENLNHEIAFEAIKNGSKNNRFVNSLIKNPTVDYEQLMELAKKYIRLDNERTALKEEWCMSQSSKRRHEKRRSDQRAYGSNVKTSRRDRYNSYTSLTKSRAQVLIWIQKNGQEIKWPQKMKLETLNQRDKKSTTASMMITNIPQMNVISRRMKSKDPSGKEISKDLLR</sequence>
<comment type="caution">
    <text evidence="3">The sequence shown here is derived from an EMBL/GenBank/DDBJ whole genome shotgun (WGS) entry which is preliminary data.</text>
</comment>
<evidence type="ECO:0000313" key="3">
    <source>
        <dbReference type="EMBL" id="KAJ9146020.1"/>
    </source>
</evidence>
<evidence type="ECO:0000256" key="2">
    <source>
        <dbReference type="SAM" id="Phobius"/>
    </source>
</evidence>